<dbReference type="NCBIfam" id="NF041551">
    <property type="entry name" value="YlcI_YnfO_N"/>
    <property type="match status" value="1"/>
</dbReference>
<gene>
    <name evidence="1" type="ORF">PY649_20505</name>
</gene>
<dbReference type="RefSeq" id="WP_285870486.1">
    <property type="nucleotide sequence ID" value="NZ_JARFYM010000017.1"/>
</dbReference>
<dbReference type="CDD" id="cd22231">
    <property type="entry name" value="RHH_NikR_HicB-like"/>
    <property type="match status" value="1"/>
</dbReference>
<protein>
    <submittedName>
        <fullName evidence="1">Ribbon-helix-helix domain-containing protein</fullName>
    </submittedName>
</protein>
<proteinExistence type="predicted"/>
<keyword evidence="2" id="KW-1185">Reference proteome</keyword>
<sequence length="69" mass="7850">MTNFPISVSSRRMGRPPLKVKPTLVRLPEGMAERIDALVGKNNRADFIRTAVEKELERIEREAEEPSES</sequence>
<organism evidence="1 2">
    <name type="scientific">Rhizobium mayense</name>
    <dbReference type="NCBI Taxonomy" id="1312184"/>
    <lineage>
        <taxon>Bacteria</taxon>
        <taxon>Pseudomonadati</taxon>
        <taxon>Pseudomonadota</taxon>
        <taxon>Alphaproteobacteria</taxon>
        <taxon>Hyphomicrobiales</taxon>
        <taxon>Rhizobiaceae</taxon>
        <taxon>Rhizobium/Agrobacterium group</taxon>
        <taxon>Rhizobium</taxon>
    </lineage>
</organism>
<accession>A0ABT7JY66</accession>
<evidence type="ECO:0000313" key="1">
    <source>
        <dbReference type="EMBL" id="MDL2401292.1"/>
    </source>
</evidence>
<comment type="caution">
    <text evidence="1">The sequence shown here is derived from an EMBL/GenBank/DDBJ whole genome shotgun (WGS) entry which is preliminary data.</text>
</comment>
<reference evidence="1" key="1">
    <citation type="submission" date="2023-06" db="EMBL/GenBank/DDBJ databases">
        <title>Phylogenetic Diversity of Rhizobium strains.</title>
        <authorList>
            <person name="Moura F.T."/>
            <person name="Helene L.C.F."/>
            <person name="Hungria M."/>
        </authorList>
    </citation>
    <scope>NUCLEOTIDE SEQUENCE</scope>
    <source>
        <strain evidence="1">CCGE526</strain>
    </source>
</reference>
<evidence type="ECO:0000313" key="2">
    <source>
        <dbReference type="Proteomes" id="UP001172645"/>
    </source>
</evidence>
<dbReference type="Proteomes" id="UP001172645">
    <property type="component" value="Unassembled WGS sequence"/>
</dbReference>
<name>A0ABT7JY66_9HYPH</name>
<dbReference type="EMBL" id="JARFYM010000017">
    <property type="protein sequence ID" value="MDL2401292.1"/>
    <property type="molecule type" value="Genomic_DNA"/>
</dbReference>